<sequence length="367" mass="41526">MTTVSGILCKGSLESDSELVLEGEILEFMKISRHPNEFPTKKALLDAGRSDLVDAIITKGGWMSLGWDDEDEDEDNDIWDMNARFDSSLTCCSSSHQSASSSGRSVETVIQEDAWLEGILYRLEKHRSLSFGASMQEDGHCIYDSSKVNDSQRVYGSVDVDVTATVPYSVVKSNRHDAMDSNNVKSQLHQMKHELSSSLRLLRFTKDKKTNNLLNDHKSSSSELHRLPDTWEFHENEDFEVKDRLKSVCAELAVLEGKLTSSIIHAQELVKKKQRRINGGCRNLQLRNVCIIWHDSASEVLLAGSVDGWTTQRKMKKSEAGVFHLSLKLYPGRYEYKFIVDGVWRVDLLRPIANKNGYENNVLIIPE</sequence>
<evidence type="ECO:0000313" key="3">
    <source>
        <dbReference type="Proteomes" id="UP001206925"/>
    </source>
</evidence>
<evidence type="ECO:0000259" key="1">
    <source>
        <dbReference type="Pfam" id="PF16561"/>
    </source>
</evidence>
<dbReference type="Proteomes" id="UP001206925">
    <property type="component" value="Unassembled WGS sequence"/>
</dbReference>
<dbReference type="InterPro" id="IPR014756">
    <property type="entry name" value="Ig_E-set"/>
</dbReference>
<comment type="caution">
    <text evidence="2">The sequence shown here is derived from an EMBL/GenBank/DDBJ whole genome shotgun (WGS) entry which is preliminary data.</text>
</comment>
<organism evidence="2 3">
    <name type="scientific">Ambrosia artemisiifolia</name>
    <name type="common">Common ragweed</name>
    <dbReference type="NCBI Taxonomy" id="4212"/>
    <lineage>
        <taxon>Eukaryota</taxon>
        <taxon>Viridiplantae</taxon>
        <taxon>Streptophyta</taxon>
        <taxon>Embryophyta</taxon>
        <taxon>Tracheophyta</taxon>
        <taxon>Spermatophyta</taxon>
        <taxon>Magnoliopsida</taxon>
        <taxon>eudicotyledons</taxon>
        <taxon>Gunneridae</taxon>
        <taxon>Pentapetalae</taxon>
        <taxon>asterids</taxon>
        <taxon>campanulids</taxon>
        <taxon>Asterales</taxon>
        <taxon>Asteraceae</taxon>
        <taxon>Asteroideae</taxon>
        <taxon>Heliantheae alliance</taxon>
        <taxon>Heliantheae</taxon>
        <taxon>Ambrosia</taxon>
    </lineage>
</organism>
<dbReference type="EMBL" id="JAMZMK010011529">
    <property type="protein sequence ID" value="KAI7726813.1"/>
    <property type="molecule type" value="Genomic_DNA"/>
</dbReference>
<dbReference type="PANTHER" id="PTHR47434:SF1">
    <property type="entry name" value="PROTEIN PTST HOMOLOG 2, CHLOROPLASTIC"/>
    <property type="match status" value="1"/>
</dbReference>
<evidence type="ECO:0000313" key="2">
    <source>
        <dbReference type="EMBL" id="KAI7726813.1"/>
    </source>
</evidence>
<keyword evidence="3" id="KW-1185">Reference proteome</keyword>
<dbReference type="PANTHER" id="PTHR47434">
    <property type="entry name" value="PROTEIN PTST HOMOLOG 3, CHLOROPLASTIC"/>
    <property type="match status" value="1"/>
</dbReference>
<dbReference type="AlphaFoldDB" id="A0AAD5BNS3"/>
<dbReference type="InterPro" id="IPR032640">
    <property type="entry name" value="AMPK1_CBM"/>
</dbReference>
<accession>A0AAD5BNS3</accession>
<dbReference type="CDD" id="cd02859">
    <property type="entry name" value="E_set_AMPKbeta_like_N"/>
    <property type="match status" value="1"/>
</dbReference>
<gene>
    <name evidence="2" type="ORF">M8C21_019510</name>
</gene>
<dbReference type="SUPFAM" id="SSF81296">
    <property type="entry name" value="E set domains"/>
    <property type="match status" value="1"/>
</dbReference>
<dbReference type="GO" id="GO:0009507">
    <property type="term" value="C:chloroplast"/>
    <property type="evidence" value="ECO:0007669"/>
    <property type="project" value="UniProtKB-ARBA"/>
</dbReference>
<proteinExistence type="predicted"/>
<dbReference type="InterPro" id="IPR013783">
    <property type="entry name" value="Ig-like_fold"/>
</dbReference>
<dbReference type="Gene3D" id="2.60.40.10">
    <property type="entry name" value="Immunoglobulins"/>
    <property type="match status" value="1"/>
</dbReference>
<name>A0AAD5BNS3_AMBAR</name>
<dbReference type="Pfam" id="PF16561">
    <property type="entry name" value="AMPK1_CBM"/>
    <property type="match status" value="1"/>
</dbReference>
<feature type="domain" description="AMP-activated protein kinase glycogen-binding" evidence="1">
    <location>
        <begin position="289"/>
        <end position="365"/>
    </location>
</feature>
<reference evidence="2" key="1">
    <citation type="submission" date="2022-06" db="EMBL/GenBank/DDBJ databases">
        <title>Uncovering the hologenomic basis of an extraordinary plant invasion.</title>
        <authorList>
            <person name="Bieker V.C."/>
            <person name="Martin M.D."/>
            <person name="Gilbert T."/>
            <person name="Hodgins K."/>
            <person name="Battlay P."/>
            <person name="Petersen B."/>
            <person name="Wilson J."/>
        </authorList>
    </citation>
    <scope>NUCLEOTIDE SEQUENCE</scope>
    <source>
        <strain evidence="2">AA19_3_7</strain>
        <tissue evidence="2">Leaf</tissue>
    </source>
</reference>
<protein>
    <recommendedName>
        <fullName evidence="1">AMP-activated protein kinase glycogen-binding domain-containing protein</fullName>
    </recommendedName>
</protein>